<accession>A0A7J7KFS5</accession>
<evidence type="ECO:0000313" key="1">
    <source>
        <dbReference type="EMBL" id="KAF6037510.1"/>
    </source>
</evidence>
<comment type="caution">
    <text evidence="1">The sequence shown here is derived from an EMBL/GenBank/DDBJ whole genome shotgun (WGS) entry which is preliminary data.</text>
</comment>
<sequence>MSIVQLMEAGLSGHTGPVAQTLAVTGKMSELEPAHLHLLLMGAKVALAVVSNTRPVNTETLAHWMAGGQIGDPGQFAQDRVIMQCRQG</sequence>
<dbReference type="AlphaFoldDB" id="A0A7J7KFS5"/>
<evidence type="ECO:0000313" key="2">
    <source>
        <dbReference type="Proteomes" id="UP000593567"/>
    </source>
</evidence>
<organism evidence="1 2">
    <name type="scientific">Bugula neritina</name>
    <name type="common">Brown bryozoan</name>
    <name type="synonym">Sertularia neritina</name>
    <dbReference type="NCBI Taxonomy" id="10212"/>
    <lineage>
        <taxon>Eukaryota</taxon>
        <taxon>Metazoa</taxon>
        <taxon>Spiralia</taxon>
        <taxon>Lophotrochozoa</taxon>
        <taxon>Bryozoa</taxon>
        <taxon>Gymnolaemata</taxon>
        <taxon>Cheilostomatida</taxon>
        <taxon>Flustrina</taxon>
        <taxon>Buguloidea</taxon>
        <taxon>Bugulidae</taxon>
        <taxon>Bugula</taxon>
    </lineage>
</organism>
<protein>
    <submittedName>
        <fullName evidence="1">Uncharacterized protein</fullName>
    </submittedName>
</protein>
<proteinExistence type="predicted"/>
<reference evidence="1" key="1">
    <citation type="submission" date="2020-06" db="EMBL/GenBank/DDBJ databases">
        <title>Draft genome of Bugula neritina, a colonial animal packing powerful symbionts and potential medicines.</title>
        <authorList>
            <person name="Rayko M."/>
        </authorList>
    </citation>
    <scope>NUCLEOTIDE SEQUENCE [LARGE SCALE GENOMIC DNA]</scope>
    <source>
        <strain evidence="1">Kwan_BN1</strain>
    </source>
</reference>
<name>A0A7J7KFS5_BUGNE</name>
<dbReference type="EMBL" id="VXIV02000559">
    <property type="protein sequence ID" value="KAF6037510.1"/>
    <property type="molecule type" value="Genomic_DNA"/>
</dbReference>
<gene>
    <name evidence="1" type="ORF">EB796_004182</name>
</gene>
<keyword evidence="2" id="KW-1185">Reference proteome</keyword>
<dbReference type="Proteomes" id="UP000593567">
    <property type="component" value="Unassembled WGS sequence"/>
</dbReference>